<gene>
    <name evidence="2" type="ORF">FSPOR_4129</name>
</gene>
<sequence>MVAPFTKENQLCNELCIKDWQIFFDTEEEDDNKQHLPGDPRMQLTDANIGERLRAEFLTEDLDKMAPHLWLMSTQSSSNISPLTEQITRGRRLIVTENPGLHLVWIHDRVFLKPLPEYLLSYAFWEYYLVSSLSPLGESVRQSLLKAISGFVRSYSYLIQHKSDFLLATGDELQLIPKSITFTQLVAFMSHCDIKDSSASPRYQFGELRLTRLNFWCKIFLSKSSYQRVEWQYDAHFAQYYGPLLFIFALISLLTNSMQVVLAAQDMLKPDDSWLFFAKVSRGFSIFTILFVACTAAGLLVALVYMILHEFVFAVKHFIFLNQ</sequence>
<dbReference type="EMBL" id="PXOF01000053">
    <property type="protein sequence ID" value="RGP70229.1"/>
    <property type="molecule type" value="Genomic_DNA"/>
</dbReference>
<comment type="caution">
    <text evidence="2">The sequence shown here is derived from an EMBL/GenBank/DDBJ whole genome shotgun (WGS) entry which is preliminary data.</text>
</comment>
<protein>
    <submittedName>
        <fullName evidence="2">Subtilisinlike serine protease</fullName>
    </submittedName>
</protein>
<accession>A0A395SDU4</accession>
<dbReference type="AlphaFoldDB" id="A0A395SDU4"/>
<dbReference type="PANTHER" id="PTHR34414:SF1">
    <property type="entry name" value="SUBTILISIN-LIKE SERINE PROTEASE"/>
    <property type="match status" value="1"/>
</dbReference>
<keyword evidence="2" id="KW-0645">Protease</keyword>
<evidence type="ECO:0000313" key="2">
    <source>
        <dbReference type="EMBL" id="RGP70229.1"/>
    </source>
</evidence>
<proteinExistence type="predicted"/>
<dbReference type="Pfam" id="PF20246">
    <property type="entry name" value="DUF6601"/>
    <property type="match status" value="1"/>
</dbReference>
<dbReference type="InterPro" id="IPR046536">
    <property type="entry name" value="DUF6601"/>
</dbReference>
<evidence type="ECO:0000313" key="3">
    <source>
        <dbReference type="Proteomes" id="UP000266152"/>
    </source>
</evidence>
<feature type="transmembrane region" description="Helical" evidence="1">
    <location>
        <begin position="244"/>
        <end position="264"/>
    </location>
</feature>
<dbReference type="PANTHER" id="PTHR34414">
    <property type="entry name" value="HET DOMAIN-CONTAINING PROTEIN-RELATED"/>
    <property type="match status" value="1"/>
</dbReference>
<keyword evidence="3" id="KW-1185">Reference proteome</keyword>
<feature type="transmembrane region" description="Helical" evidence="1">
    <location>
        <begin position="284"/>
        <end position="308"/>
    </location>
</feature>
<keyword evidence="2" id="KW-0378">Hydrolase</keyword>
<dbReference type="GO" id="GO:0006508">
    <property type="term" value="P:proteolysis"/>
    <property type="evidence" value="ECO:0007669"/>
    <property type="project" value="UniProtKB-KW"/>
</dbReference>
<dbReference type="Proteomes" id="UP000266152">
    <property type="component" value="Unassembled WGS sequence"/>
</dbReference>
<dbReference type="GO" id="GO:0008233">
    <property type="term" value="F:peptidase activity"/>
    <property type="evidence" value="ECO:0007669"/>
    <property type="project" value="UniProtKB-KW"/>
</dbReference>
<keyword evidence="1" id="KW-1133">Transmembrane helix</keyword>
<reference evidence="2 3" key="1">
    <citation type="journal article" date="2018" name="PLoS Pathog.">
        <title>Evolution of structural diversity of trichothecenes, a family of toxins produced by plant pathogenic and entomopathogenic fungi.</title>
        <authorList>
            <person name="Proctor R.H."/>
            <person name="McCormick S.P."/>
            <person name="Kim H.S."/>
            <person name="Cardoza R.E."/>
            <person name="Stanley A.M."/>
            <person name="Lindo L."/>
            <person name="Kelly A."/>
            <person name="Brown D.W."/>
            <person name="Lee T."/>
            <person name="Vaughan M.M."/>
            <person name="Alexander N.J."/>
            <person name="Busman M."/>
            <person name="Gutierrez S."/>
        </authorList>
    </citation>
    <scope>NUCLEOTIDE SEQUENCE [LARGE SCALE GENOMIC DNA]</scope>
    <source>
        <strain evidence="2 3">NRRL 3299</strain>
    </source>
</reference>
<organism evidence="2 3">
    <name type="scientific">Fusarium sporotrichioides</name>
    <dbReference type="NCBI Taxonomy" id="5514"/>
    <lineage>
        <taxon>Eukaryota</taxon>
        <taxon>Fungi</taxon>
        <taxon>Dikarya</taxon>
        <taxon>Ascomycota</taxon>
        <taxon>Pezizomycotina</taxon>
        <taxon>Sordariomycetes</taxon>
        <taxon>Hypocreomycetidae</taxon>
        <taxon>Hypocreales</taxon>
        <taxon>Nectriaceae</taxon>
        <taxon>Fusarium</taxon>
    </lineage>
</organism>
<dbReference type="STRING" id="5514.A0A395SDU4"/>
<keyword evidence="1" id="KW-0472">Membrane</keyword>
<keyword evidence="1" id="KW-0812">Transmembrane</keyword>
<evidence type="ECO:0000256" key="1">
    <source>
        <dbReference type="SAM" id="Phobius"/>
    </source>
</evidence>
<name>A0A395SDU4_FUSSP</name>